<proteinExistence type="predicted"/>
<protein>
    <submittedName>
        <fullName evidence="2">Uncharacterized protein LOC142178916</fullName>
    </submittedName>
</protein>
<evidence type="ECO:0000313" key="2">
    <source>
        <dbReference type="RefSeq" id="XP_075104837.1"/>
    </source>
</evidence>
<reference evidence="1" key="1">
    <citation type="journal article" date="2014" name="Nat. Commun.">
        <title>The tobacco genome sequence and its comparison with those of tomato and potato.</title>
        <authorList>
            <person name="Sierro N."/>
            <person name="Battey J.N."/>
            <person name="Ouadi S."/>
            <person name="Bakaher N."/>
            <person name="Bovet L."/>
            <person name="Willig A."/>
            <person name="Goepfert S."/>
            <person name="Peitsch M.C."/>
            <person name="Ivanov N.V."/>
        </authorList>
    </citation>
    <scope>NUCLEOTIDE SEQUENCE [LARGE SCALE GENOMIC DNA]</scope>
</reference>
<name>A0AC58U5T0_TOBAC</name>
<organism evidence="1 2">
    <name type="scientific">Nicotiana tabacum</name>
    <name type="common">Common tobacco</name>
    <dbReference type="NCBI Taxonomy" id="4097"/>
    <lineage>
        <taxon>Eukaryota</taxon>
        <taxon>Viridiplantae</taxon>
        <taxon>Streptophyta</taxon>
        <taxon>Embryophyta</taxon>
        <taxon>Tracheophyta</taxon>
        <taxon>Spermatophyta</taxon>
        <taxon>Magnoliopsida</taxon>
        <taxon>eudicotyledons</taxon>
        <taxon>Gunneridae</taxon>
        <taxon>Pentapetalae</taxon>
        <taxon>asterids</taxon>
        <taxon>lamiids</taxon>
        <taxon>Solanales</taxon>
        <taxon>Solanaceae</taxon>
        <taxon>Nicotianoideae</taxon>
        <taxon>Nicotianeae</taxon>
        <taxon>Nicotiana</taxon>
    </lineage>
</organism>
<gene>
    <name evidence="2" type="primary">LOC142178916</name>
</gene>
<sequence>MDVWGPHKVATYDRKLYFITIVDDYSRFTWVCLIQSKCEVVTVIKNFLAMIKTQFEAVVKIVRSDNGTKFFNSQSTYLKVISLQRAKKVVLIGYSETQNGYRLYDLENRNIFVSRDMIFREQSFPFERVADSNCTEDLFASQPPILEPQAPIITTPSQNIQVPINAMAPQRWSLLIWSWSQTMQNVVIIMKLQIIWIQPQFTESHMHHEIPADASANQNPYPIILEPKVETSIKEAGLEDVHSQPPSIVGQPRKSNRQGKGRPHVWLKDYITEAKTQTNTVYSISNVLSYDHLSPAYQSFLNAFSVLTEPQSFKEAVNDPRWIEAID</sequence>
<evidence type="ECO:0000313" key="1">
    <source>
        <dbReference type="Proteomes" id="UP000790787"/>
    </source>
</evidence>
<accession>A0AC58U5T0</accession>
<keyword evidence="1" id="KW-1185">Reference proteome</keyword>
<dbReference type="Proteomes" id="UP000790787">
    <property type="component" value="Chromosome 3"/>
</dbReference>
<reference evidence="2" key="2">
    <citation type="submission" date="2025-08" db="UniProtKB">
        <authorList>
            <consortium name="RefSeq"/>
        </authorList>
    </citation>
    <scope>IDENTIFICATION</scope>
    <source>
        <tissue evidence="2">Leaf</tissue>
    </source>
</reference>
<dbReference type="RefSeq" id="XP_075104837.1">
    <property type="nucleotide sequence ID" value="XM_075248736.1"/>
</dbReference>